<protein>
    <submittedName>
        <fullName evidence="1">Uncharacterized protein</fullName>
    </submittedName>
</protein>
<sequence length="61" mass="7272">MSNEEFVMVYKLMVKDDGLHWNWVKEAPYFKSRTEASNWMADNGYLDGRLVDTLVERKMII</sequence>
<dbReference type="EMBL" id="LR796499">
    <property type="protein sequence ID" value="CAB4149279.1"/>
    <property type="molecule type" value="Genomic_DNA"/>
</dbReference>
<proteinExistence type="predicted"/>
<gene>
    <name evidence="1" type="ORF">UFOVP536_69</name>
</gene>
<name>A0A6J5N004_9CAUD</name>
<organism evidence="1">
    <name type="scientific">uncultured Caudovirales phage</name>
    <dbReference type="NCBI Taxonomy" id="2100421"/>
    <lineage>
        <taxon>Viruses</taxon>
        <taxon>Duplodnaviria</taxon>
        <taxon>Heunggongvirae</taxon>
        <taxon>Uroviricota</taxon>
        <taxon>Caudoviricetes</taxon>
        <taxon>Peduoviridae</taxon>
        <taxon>Maltschvirus</taxon>
        <taxon>Maltschvirus maltsch</taxon>
    </lineage>
</organism>
<accession>A0A6J5N004</accession>
<evidence type="ECO:0000313" key="1">
    <source>
        <dbReference type="EMBL" id="CAB4149279.1"/>
    </source>
</evidence>
<reference evidence="1" key="1">
    <citation type="submission" date="2020-04" db="EMBL/GenBank/DDBJ databases">
        <authorList>
            <person name="Chiriac C."/>
            <person name="Salcher M."/>
            <person name="Ghai R."/>
            <person name="Kavagutti S V."/>
        </authorList>
    </citation>
    <scope>NUCLEOTIDE SEQUENCE</scope>
</reference>